<proteinExistence type="predicted"/>
<dbReference type="CDD" id="cd01574">
    <property type="entry name" value="PBP1_LacI"/>
    <property type="match status" value="1"/>
</dbReference>
<evidence type="ECO:0000259" key="5">
    <source>
        <dbReference type="PROSITE" id="PS50932"/>
    </source>
</evidence>
<accession>A0A3E0VDP1</accession>
<name>A0A3E0VDP1_9MICO</name>
<protein>
    <recommendedName>
        <fullName evidence="5">HTH lacI-type domain-containing protein</fullName>
    </recommendedName>
</protein>
<evidence type="ECO:0000313" key="6">
    <source>
        <dbReference type="EMBL" id="RFA07588.1"/>
    </source>
</evidence>
<dbReference type="InterPro" id="IPR028082">
    <property type="entry name" value="Peripla_BP_I"/>
</dbReference>
<dbReference type="PANTHER" id="PTHR30146:SF109">
    <property type="entry name" value="HTH-TYPE TRANSCRIPTIONAL REGULATOR GALS"/>
    <property type="match status" value="1"/>
</dbReference>
<evidence type="ECO:0000256" key="2">
    <source>
        <dbReference type="ARBA" id="ARBA00023125"/>
    </source>
</evidence>
<dbReference type="OrthoDB" id="9785139at2"/>
<dbReference type="Gene3D" id="3.40.50.2300">
    <property type="match status" value="3"/>
</dbReference>
<dbReference type="PROSITE" id="PS00356">
    <property type="entry name" value="HTH_LACI_1"/>
    <property type="match status" value="1"/>
</dbReference>
<dbReference type="RefSeq" id="WP_116284126.1">
    <property type="nucleotide sequence ID" value="NZ_NBXA01000026.1"/>
</dbReference>
<dbReference type="AlphaFoldDB" id="A0A3E0VDP1"/>
<evidence type="ECO:0000313" key="7">
    <source>
        <dbReference type="Proteomes" id="UP000256709"/>
    </source>
</evidence>
<dbReference type="GO" id="GO:0000976">
    <property type="term" value="F:transcription cis-regulatory region binding"/>
    <property type="evidence" value="ECO:0007669"/>
    <property type="project" value="TreeGrafter"/>
</dbReference>
<dbReference type="Gene3D" id="1.10.260.40">
    <property type="entry name" value="lambda repressor-like DNA-binding domains"/>
    <property type="match status" value="1"/>
</dbReference>
<dbReference type="Proteomes" id="UP000256709">
    <property type="component" value="Unassembled WGS sequence"/>
</dbReference>
<dbReference type="SUPFAM" id="SSF47413">
    <property type="entry name" value="lambda repressor-like DNA-binding domains"/>
    <property type="match status" value="1"/>
</dbReference>
<evidence type="ECO:0000256" key="4">
    <source>
        <dbReference type="SAM" id="MobiDB-lite"/>
    </source>
</evidence>
<comment type="caution">
    <text evidence="6">The sequence shown here is derived from an EMBL/GenBank/DDBJ whole genome shotgun (WGS) entry which is preliminary data.</text>
</comment>
<gene>
    <name evidence="6" type="ORF">B7R21_15500</name>
</gene>
<dbReference type="Pfam" id="PF13377">
    <property type="entry name" value="Peripla_BP_3"/>
    <property type="match status" value="1"/>
</dbReference>
<dbReference type="InterPro" id="IPR046335">
    <property type="entry name" value="LacI/GalR-like_sensor"/>
</dbReference>
<dbReference type="SMART" id="SM00354">
    <property type="entry name" value="HTH_LACI"/>
    <property type="match status" value="1"/>
</dbReference>
<dbReference type="Pfam" id="PF00356">
    <property type="entry name" value="LacI"/>
    <property type="match status" value="1"/>
</dbReference>
<organism evidence="6 7">
    <name type="scientific">Subtercola boreus</name>
    <dbReference type="NCBI Taxonomy" id="120213"/>
    <lineage>
        <taxon>Bacteria</taxon>
        <taxon>Bacillati</taxon>
        <taxon>Actinomycetota</taxon>
        <taxon>Actinomycetes</taxon>
        <taxon>Micrococcales</taxon>
        <taxon>Microbacteriaceae</taxon>
        <taxon>Subtercola</taxon>
    </lineage>
</organism>
<dbReference type="GO" id="GO:0003700">
    <property type="term" value="F:DNA-binding transcription factor activity"/>
    <property type="evidence" value="ECO:0007669"/>
    <property type="project" value="TreeGrafter"/>
</dbReference>
<dbReference type="PROSITE" id="PS50932">
    <property type="entry name" value="HTH_LACI_2"/>
    <property type="match status" value="1"/>
</dbReference>
<evidence type="ECO:0000256" key="3">
    <source>
        <dbReference type="ARBA" id="ARBA00023163"/>
    </source>
</evidence>
<dbReference type="CDD" id="cd01392">
    <property type="entry name" value="HTH_LacI"/>
    <property type="match status" value="1"/>
</dbReference>
<feature type="domain" description="HTH lacI-type" evidence="5">
    <location>
        <begin position="15"/>
        <end position="69"/>
    </location>
</feature>
<keyword evidence="1" id="KW-0805">Transcription regulation</keyword>
<dbReference type="InterPro" id="IPR010982">
    <property type="entry name" value="Lambda_DNA-bd_dom_sf"/>
</dbReference>
<evidence type="ECO:0000256" key="1">
    <source>
        <dbReference type="ARBA" id="ARBA00023015"/>
    </source>
</evidence>
<dbReference type="SUPFAM" id="SSF53822">
    <property type="entry name" value="Periplasmic binding protein-like I"/>
    <property type="match status" value="2"/>
</dbReference>
<sequence>MTADPAREGAKPRAASVFDVAKAAGVSHQTVSRVLNDHPSLRAETRQRVLDAMRELDYRPNAAARALSSSRSRMIGVLSTSSGEYGPASIVAAVEAAARSRGYSVTIANADGLDPHSVDEAVRHLADLSAEGLVVIAPQTQVLEALKGLAITLPYVTLQSLGAVSAGGAGRGGAAGGSDPAGGSGGAAGGGASSAAQTSGSLDQVVGARLATAHLAALGHRRIGHIAGPPDWIDAAERLAGFREEMAERGLDPQLVATGDWSAASGYRAAETLLAQGISAIFAGNDQMALGALSAATAAGVAVPGQLSIVGFDDVPEAAYYQPALTTVRQDLAGAGRRAVALLLGESGIRPSVQPELIVRASTAPMTYTLM</sequence>
<feature type="region of interest" description="Disordered" evidence="4">
    <location>
        <begin position="169"/>
        <end position="194"/>
    </location>
</feature>
<dbReference type="InterPro" id="IPR000843">
    <property type="entry name" value="HTH_LacI"/>
</dbReference>
<feature type="compositionally biased region" description="Gly residues" evidence="4">
    <location>
        <begin position="169"/>
        <end position="192"/>
    </location>
</feature>
<dbReference type="EMBL" id="NBXA01000026">
    <property type="protein sequence ID" value="RFA07588.1"/>
    <property type="molecule type" value="Genomic_DNA"/>
</dbReference>
<keyword evidence="3" id="KW-0804">Transcription</keyword>
<dbReference type="PANTHER" id="PTHR30146">
    <property type="entry name" value="LACI-RELATED TRANSCRIPTIONAL REPRESSOR"/>
    <property type="match status" value="1"/>
</dbReference>
<keyword evidence="2" id="KW-0238">DNA-binding</keyword>
<reference evidence="6 7" key="1">
    <citation type="submission" date="2017-04" db="EMBL/GenBank/DDBJ databases">
        <title>Comparative genome analysis of Subtercola boreus.</title>
        <authorList>
            <person name="Cho Y.-J."/>
            <person name="Cho A."/>
            <person name="Kim O.-S."/>
            <person name="Lee J.-I."/>
        </authorList>
    </citation>
    <scope>NUCLEOTIDE SEQUENCE [LARGE SCALE GENOMIC DNA]</scope>
    <source>
        <strain evidence="6 7">P27444</strain>
    </source>
</reference>